<dbReference type="GO" id="GO:0004672">
    <property type="term" value="F:protein kinase activity"/>
    <property type="evidence" value="ECO:0007669"/>
    <property type="project" value="InterPro"/>
</dbReference>
<dbReference type="Gene3D" id="3.30.200.20">
    <property type="entry name" value="Phosphorylase Kinase, domain 1"/>
    <property type="match status" value="1"/>
</dbReference>
<dbReference type="InterPro" id="IPR011009">
    <property type="entry name" value="Kinase-like_dom_sf"/>
</dbReference>
<dbReference type="SMART" id="SM00579">
    <property type="entry name" value="FBD"/>
    <property type="match status" value="1"/>
</dbReference>
<keyword evidence="2" id="KW-1185">Reference proteome</keyword>
<gene>
    <name evidence="3" type="primary">LOC110775945</name>
</gene>
<proteinExistence type="predicted"/>
<evidence type="ECO:0000313" key="2">
    <source>
        <dbReference type="Proteomes" id="UP000813463"/>
    </source>
</evidence>
<dbReference type="InterPro" id="IPR050232">
    <property type="entry name" value="FBL13/AtMIF1-like"/>
</dbReference>
<reference evidence="2" key="1">
    <citation type="journal article" date="2021" name="Nat. Commun.">
        <title>Genomic analyses provide insights into spinach domestication and the genetic basis of agronomic traits.</title>
        <authorList>
            <person name="Cai X."/>
            <person name="Sun X."/>
            <person name="Xu C."/>
            <person name="Sun H."/>
            <person name="Wang X."/>
            <person name="Ge C."/>
            <person name="Zhang Z."/>
            <person name="Wang Q."/>
            <person name="Fei Z."/>
            <person name="Jiao C."/>
            <person name="Wang Q."/>
        </authorList>
    </citation>
    <scope>NUCLEOTIDE SEQUENCE [LARGE SCALE GENOMIC DNA]</scope>
    <source>
        <strain evidence="2">cv. Varoflay</strain>
    </source>
</reference>
<dbReference type="InterPro" id="IPR006566">
    <property type="entry name" value="FBD"/>
</dbReference>
<dbReference type="InterPro" id="IPR036047">
    <property type="entry name" value="F-box-like_dom_sf"/>
</dbReference>
<dbReference type="AlphaFoldDB" id="A0A9R0HSJ4"/>
<dbReference type="PANTHER" id="PTHR31900">
    <property type="entry name" value="F-BOX/RNI SUPERFAMILY PROTEIN-RELATED"/>
    <property type="match status" value="1"/>
</dbReference>
<dbReference type="Gene3D" id="1.10.510.10">
    <property type="entry name" value="Transferase(Phosphotransferase) domain 1"/>
    <property type="match status" value="1"/>
</dbReference>
<dbReference type="OrthoDB" id="1711336at2759"/>
<feature type="domain" description="Protein kinase" evidence="1">
    <location>
        <begin position="508"/>
        <end position="789"/>
    </location>
</feature>
<organism evidence="2 3">
    <name type="scientific">Spinacia oleracea</name>
    <name type="common">Spinach</name>
    <dbReference type="NCBI Taxonomy" id="3562"/>
    <lineage>
        <taxon>Eukaryota</taxon>
        <taxon>Viridiplantae</taxon>
        <taxon>Streptophyta</taxon>
        <taxon>Embryophyta</taxon>
        <taxon>Tracheophyta</taxon>
        <taxon>Spermatophyta</taxon>
        <taxon>Magnoliopsida</taxon>
        <taxon>eudicotyledons</taxon>
        <taxon>Gunneridae</taxon>
        <taxon>Pentapetalae</taxon>
        <taxon>Caryophyllales</taxon>
        <taxon>Chenopodiaceae</taxon>
        <taxon>Chenopodioideae</taxon>
        <taxon>Anserineae</taxon>
        <taxon>Spinacia</taxon>
    </lineage>
</organism>
<evidence type="ECO:0000313" key="3">
    <source>
        <dbReference type="RefSeq" id="XP_021836232.1"/>
    </source>
</evidence>
<dbReference type="RefSeq" id="XP_021836232.1">
    <property type="nucleotide sequence ID" value="XM_021980540.2"/>
</dbReference>
<dbReference type="InterPro" id="IPR000719">
    <property type="entry name" value="Prot_kinase_dom"/>
</dbReference>
<dbReference type="InterPro" id="IPR001810">
    <property type="entry name" value="F-box_dom"/>
</dbReference>
<dbReference type="InterPro" id="IPR053781">
    <property type="entry name" value="F-box_AtFBL13-like"/>
</dbReference>
<dbReference type="KEGG" id="soe:110775945"/>
<sequence>MDLFDKLQDDLIIHILSFLPTKFAVLTSVLSKRWEFLWCFANNSLVFDDLESSNYINYFNIGPDVPDRVLHFHNFIDRVVKLNKVSHVEKFVLKMTSCIWNSNAVPSWIDEIVNKRKAKEIEIFLGCCFSRRESKMFLLPLKTFNSSTLRVLKLHLSDSSPLRVSVVNSAKTLCIPNLKILHFWMTELDNRALLLIYLFRASPKLEVAYVGGYLCNHRKIFFNIYAPCLKTLRMKFRRINLSNKFYINAPVLEELVVVDESFQKHVIKSNCLVNAKLDIGVPYFRELEQLHVHINRFYKLFCRISHVKFLDLSAHTMDALSIICGRKNANLPQFLSLRRLKLSFLNYSSWDVLTKLLECSPNLEVLVLSKDFKGKDAKFRRDSIWIQPISVPACLLSCLGQVEVLDCGSDQVEFDLISYLLKHGEVLSTFLVELLPANSRKDLRFRDKLMVIPRVSSTCQLKISAYARCSQQNGFSSDKEENNLKDLQRWITPQRLSYEDLRLCTNYFSGENLIARTKEFKIYRGKLYQSGSLVKDVVVKKWVIPAKSPYNKHKEDSLCDFHEELKLLKHQNFCCHSYFMNLLGYCAEDNGERLGVVYDFKVLDGLENLIPKDSLKWVQRIKVALVLACILEYMHKKHGDLPSVPPSINPANIIVNEDYMPVLSDFNRREIRMENNYREEDNYNYNSIEYADLFSRNDYDVEQYGLTVLALISKRVGHCPIKKRHVCERVTLDQWAKMQKKDLHINPPLCKSQVSLVHKDLMDDPTYDFVDGLKITRLAMHCLDRSVYLPSMYAIVKYLCKLRVVKENWDVIDHDNIISSYLDVQVP</sequence>
<dbReference type="CDD" id="cd22160">
    <property type="entry name" value="F-box_AtFBL13-like"/>
    <property type="match status" value="1"/>
</dbReference>
<dbReference type="PROSITE" id="PS50011">
    <property type="entry name" value="PROTEIN_KINASE_DOM"/>
    <property type="match status" value="1"/>
</dbReference>
<reference evidence="3" key="2">
    <citation type="submission" date="2025-08" db="UniProtKB">
        <authorList>
            <consortium name="RefSeq"/>
        </authorList>
    </citation>
    <scope>IDENTIFICATION</scope>
    <source>
        <tissue evidence="3">Leaf</tissue>
    </source>
</reference>
<dbReference type="PANTHER" id="PTHR31900:SF34">
    <property type="entry name" value="EMB|CAB62440.1-RELATED"/>
    <property type="match status" value="1"/>
</dbReference>
<accession>A0A9R0HSJ4</accession>
<dbReference type="Pfam" id="PF08387">
    <property type="entry name" value="FBD"/>
    <property type="match status" value="1"/>
</dbReference>
<name>A0A9R0HSJ4_SPIOL</name>
<dbReference type="Pfam" id="PF00646">
    <property type="entry name" value="F-box"/>
    <property type="match status" value="1"/>
</dbReference>
<evidence type="ECO:0000259" key="1">
    <source>
        <dbReference type="PROSITE" id="PS50011"/>
    </source>
</evidence>
<dbReference type="SUPFAM" id="SSF56112">
    <property type="entry name" value="Protein kinase-like (PK-like)"/>
    <property type="match status" value="1"/>
</dbReference>
<dbReference type="SUPFAM" id="SSF81383">
    <property type="entry name" value="F-box domain"/>
    <property type="match status" value="1"/>
</dbReference>
<dbReference type="GO" id="GO:0005524">
    <property type="term" value="F:ATP binding"/>
    <property type="evidence" value="ECO:0007669"/>
    <property type="project" value="InterPro"/>
</dbReference>
<dbReference type="GeneID" id="110775945"/>
<dbReference type="Proteomes" id="UP000813463">
    <property type="component" value="Chromosome 1"/>
</dbReference>
<protein>
    <submittedName>
        <fullName evidence="3">Probable LRR receptor-like serine/threonine-protein kinase At5g48740 isoform X1</fullName>
    </submittedName>
</protein>